<evidence type="ECO:0000259" key="8">
    <source>
        <dbReference type="PROSITE" id="PS50125"/>
    </source>
</evidence>
<dbReference type="Pfam" id="PF00211">
    <property type="entry name" value="Guanylate_cyc"/>
    <property type="match status" value="1"/>
</dbReference>
<evidence type="ECO:0000256" key="1">
    <source>
        <dbReference type="ARBA" id="ARBA00004370"/>
    </source>
</evidence>
<organism evidence="9 10">
    <name type="scientific">Priapulus caudatus</name>
    <name type="common">Priapulid worm</name>
    <dbReference type="NCBI Taxonomy" id="37621"/>
    <lineage>
        <taxon>Eukaryota</taxon>
        <taxon>Metazoa</taxon>
        <taxon>Ecdysozoa</taxon>
        <taxon>Scalidophora</taxon>
        <taxon>Priapulida</taxon>
        <taxon>Priapulimorpha</taxon>
        <taxon>Priapulimorphida</taxon>
        <taxon>Priapulidae</taxon>
        <taxon>Priapulus</taxon>
    </lineage>
</organism>
<dbReference type="PANTHER" id="PTHR11920:SF335">
    <property type="entry name" value="GUANYLATE CYCLASE"/>
    <property type="match status" value="1"/>
</dbReference>
<evidence type="ECO:0000256" key="4">
    <source>
        <dbReference type="ARBA" id="ARBA00022989"/>
    </source>
</evidence>
<gene>
    <name evidence="10" type="primary">LOC106817072</name>
</gene>
<keyword evidence="6" id="KW-0325">Glycoprotein</keyword>
<evidence type="ECO:0000256" key="5">
    <source>
        <dbReference type="ARBA" id="ARBA00023136"/>
    </source>
</evidence>
<evidence type="ECO:0000256" key="3">
    <source>
        <dbReference type="ARBA" id="ARBA00022741"/>
    </source>
</evidence>
<dbReference type="GeneID" id="106817072"/>
<dbReference type="Gene3D" id="3.30.70.1230">
    <property type="entry name" value="Nucleotide cyclase"/>
    <property type="match status" value="1"/>
</dbReference>
<dbReference type="PROSITE" id="PS50125">
    <property type="entry name" value="GUANYLATE_CYCLASE_2"/>
    <property type="match status" value="1"/>
</dbReference>
<accession>A0ABM1EYD4</accession>
<keyword evidence="7" id="KW-0456">Lyase</keyword>
<keyword evidence="9" id="KW-1185">Reference proteome</keyword>
<dbReference type="PANTHER" id="PTHR11920">
    <property type="entry name" value="GUANYLYL CYCLASE"/>
    <property type="match status" value="1"/>
</dbReference>
<keyword evidence="4" id="KW-1133">Transmembrane helix</keyword>
<evidence type="ECO:0000256" key="6">
    <source>
        <dbReference type="ARBA" id="ARBA00023180"/>
    </source>
</evidence>
<dbReference type="CDD" id="cd07302">
    <property type="entry name" value="CHD"/>
    <property type="match status" value="1"/>
</dbReference>
<name>A0ABM1EYD4_PRICU</name>
<dbReference type="InterPro" id="IPR050401">
    <property type="entry name" value="Cyclic_nucleotide_synthase"/>
</dbReference>
<dbReference type="InterPro" id="IPR001054">
    <property type="entry name" value="A/G_cyclase"/>
</dbReference>
<reference evidence="10" key="1">
    <citation type="submission" date="2025-08" db="UniProtKB">
        <authorList>
            <consortium name="RefSeq"/>
        </authorList>
    </citation>
    <scope>IDENTIFICATION</scope>
</reference>
<evidence type="ECO:0000256" key="7">
    <source>
        <dbReference type="ARBA" id="ARBA00023239"/>
    </source>
</evidence>
<evidence type="ECO:0000256" key="2">
    <source>
        <dbReference type="ARBA" id="ARBA00022692"/>
    </source>
</evidence>
<keyword evidence="3" id="KW-0547">Nucleotide-binding</keyword>
<dbReference type="RefSeq" id="XP_014677205.1">
    <property type="nucleotide sequence ID" value="XM_014821719.1"/>
</dbReference>
<sequence length="146" mass="16389">MIFDTTSQRHQVYKVETIGDAYMVVSGLPIRNGDQHAAEVCTMALELREQVRAFQIPHLDETAIELRIGIHSGPLLCRAASGVRRRDSGCTLLPVRRHCEHYSAGWRSTSQRPTTFTSASRRRKCSINLEATQPRCAVRSPSRVKA</sequence>
<proteinExistence type="predicted"/>
<protein>
    <submittedName>
        <fullName evidence="10">Guanylate cyclase 2G-like</fullName>
    </submittedName>
</protein>
<evidence type="ECO:0000313" key="10">
    <source>
        <dbReference type="RefSeq" id="XP_014677205.1"/>
    </source>
</evidence>
<keyword evidence="2" id="KW-0812">Transmembrane</keyword>
<feature type="domain" description="Guanylate cyclase" evidence="8">
    <location>
        <begin position="1"/>
        <end position="85"/>
    </location>
</feature>
<keyword evidence="5" id="KW-0472">Membrane</keyword>
<dbReference type="SUPFAM" id="SSF55073">
    <property type="entry name" value="Nucleotide cyclase"/>
    <property type="match status" value="1"/>
</dbReference>
<dbReference type="InterPro" id="IPR029787">
    <property type="entry name" value="Nucleotide_cyclase"/>
</dbReference>
<evidence type="ECO:0000313" key="9">
    <source>
        <dbReference type="Proteomes" id="UP000695022"/>
    </source>
</evidence>
<comment type="subcellular location">
    <subcellularLocation>
        <location evidence="1">Membrane</location>
    </subcellularLocation>
</comment>
<dbReference type="Proteomes" id="UP000695022">
    <property type="component" value="Unplaced"/>
</dbReference>